<dbReference type="STRING" id="1227492.C482_06352"/>
<feature type="transmembrane region" description="Helical" evidence="8">
    <location>
        <begin position="197"/>
        <end position="217"/>
    </location>
</feature>
<feature type="domain" description="ABC transmembrane type-1" evidence="10">
    <location>
        <begin position="40"/>
        <end position="346"/>
    </location>
</feature>
<proteinExistence type="predicted"/>
<dbReference type="AlphaFoldDB" id="M0ASH3"/>
<dbReference type="EMBL" id="AOIN01000043">
    <property type="protein sequence ID" value="ELZ01651.1"/>
    <property type="molecule type" value="Genomic_DNA"/>
</dbReference>
<reference evidence="11 12" key="1">
    <citation type="journal article" date="2014" name="PLoS Genet.">
        <title>Phylogenetically driven sequencing of extremely halophilic archaea reveals strategies for static and dynamic osmo-response.</title>
        <authorList>
            <person name="Becker E.A."/>
            <person name="Seitzer P.M."/>
            <person name="Tritt A."/>
            <person name="Larsen D."/>
            <person name="Krusor M."/>
            <person name="Yao A.I."/>
            <person name="Wu D."/>
            <person name="Madern D."/>
            <person name="Eisen J.A."/>
            <person name="Darling A.E."/>
            <person name="Facciotti M.T."/>
        </authorList>
    </citation>
    <scope>NUCLEOTIDE SEQUENCE [LARGE SCALE GENOMIC DNA]</scope>
    <source>
        <strain evidence="11 12">JCM 10990</strain>
    </source>
</reference>
<dbReference type="CDD" id="cd18565">
    <property type="entry name" value="ABC_6TM_exporter_like"/>
    <property type="match status" value="1"/>
</dbReference>
<dbReference type="PROSITE" id="PS50929">
    <property type="entry name" value="ABC_TM1F"/>
    <property type="match status" value="1"/>
</dbReference>
<dbReference type="Proteomes" id="UP000011693">
    <property type="component" value="Unassembled WGS sequence"/>
</dbReference>
<evidence type="ECO:0000256" key="2">
    <source>
        <dbReference type="ARBA" id="ARBA00022448"/>
    </source>
</evidence>
<feature type="transmembrane region" description="Helical" evidence="8">
    <location>
        <begin position="174"/>
        <end position="191"/>
    </location>
</feature>
<dbReference type="InterPro" id="IPR003439">
    <property type="entry name" value="ABC_transporter-like_ATP-bd"/>
</dbReference>
<dbReference type="PROSITE" id="PS50893">
    <property type="entry name" value="ABC_TRANSPORTER_2"/>
    <property type="match status" value="1"/>
</dbReference>
<evidence type="ECO:0000256" key="7">
    <source>
        <dbReference type="ARBA" id="ARBA00023136"/>
    </source>
</evidence>
<evidence type="ECO:0000256" key="6">
    <source>
        <dbReference type="ARBA" id="ARBA00022989"/>
    </source>
</evidence>
<dbReference type="SUPFAM" id="SSF52540">
    <property type="entry name" value="P-loop containing nucleoside triphosphate hydrolases"/>
    <property type="match status" value="1"/>
</dbReference>
<dbReference type="Gene3D" id="3.40.50.300">
    <property type="entry name" value="P-loop containing nucleotide triphosphate hydrolases"/>
    <property type="match status" value="1"/>
</dbReference>
<feature type="transmembrane region" description="Helical" evidence="8">
    <location>
        <begin position="285"/>
        <end position="303"/>
    </location>
</feature>
<keyword evidence="5" id="KW-0067">ATP-binding</keyword>
<keyword evidence="7 8" id="KW-0472">Membrane</keyword>
<keyword evidence="3 8" id="KW-0812">Transmembrane</keyword>
<evidence type="ECO:0000256" key="3">
    <source>
        <dbReference type="ARBA" id="ARBA00022692"/>
    </source>
</evidence>
<dbReference type="GO" id="GO:0016020">
    <property type="term" value="C:membrane"/>
    <property type="evidence" value="ECO:0007669"/>
    <property type="project" value="UniProtKB-SubCell"/>
</dbReference>
<evidence type="ECO:0000313" key="11">
    <source>
        <dbReference type="EMBL" id="ELZ01651.1"/>
    </source>
</evidence>
<dbReference type="InterPro" id="IPR017871">
    <property type="entry name" value="ABC_transporter-like_CS"/>
</dbReference>
<dbReference type="GO" id="GO:0005524">
    <property type="term" value="F:ATP binding"/>
    <property type="evidence" value="ECO:0007669"/>
    <property type="project" value="UniProtKB-KW"/>
</dbReference>
<dbReference type="PATRIC" id="fig|1227492.4.peg.1231"/>
<dbReference type="FunFam" id="3.40.50.300:FF:000287">
    <property type="entry name" value="Multidrug ABC transporter ATP-binding protein"/>
    <property type="match status" value="1"/>
</dbReference>
<protein>
    <submittedName>
        <fullName evidence="11">Xenobiotic-transporting ATPase</fullName>
    </submittedName>
</protein>
<dbReference type="Pfam" id="PF00664">
    <property type="entry name" value="ABC_membrane"/>
    <property type="match status" value="1"/>
</dbReference>
<dbReference type="InterPro" id="IPR011527">
    <property type="entry name" value="ABC1_TM_dom"/>
</dbReference>
<feature type="domain" description="ABC transporter" evidence="9">
    <location>
        <begin position="382"/>
        <end position="626"/>
    </location>
</feature>
<accession>M0ASH3</accession>
<name>M0ASH3_9EURY</name>
<dbReference type="Gene3D" id="1.20.1560.10">
    <property type="entry name" value="ABC transporter type 1, transmembrane domain"/>
    <property type="match status" value="1"/>
</dbReference>
<dbReference type="Pfam" id="PF00005">
    <property type="entry name" value="ABC_tran"/>
    <property type="match status" value="1"/>
</dbReference>
<evidence type="ECO:0000313" key="12">
    <source>
        <dbReference type="Proteomes" id="UP000011693"/>
    </source>
</evidence>
<keyword evidence="12" id="KW-1185">Reference proteome</keyword>
<dbReference type="GO" id="GO:0140359">
    <property type="term" value="F:ABC-type transporter activity"/>
    <property type="evidence" value="ECO:0007669"/>
    <property type="project" value="InterPro"/>
</dbReference>
<keyword evidence="4" id="KW-0547">Nucleotide-binding</keyword>
<feature type="transmembrane region" description="Helical" evidence="8">
    <location>
        <begin position="92"/>
        <end position="115"/>
    </location>
</feature>
<dbReference type="InterPro" id="IPR003593">
    <property type="entry name" value="AAA+_ATPase"/>
</dbReference>
<keyword evidence="6 8" id="KW-1133">Transmembrane helix</keyword>
<evidence type="ECO:0000256" key="1">
    <source>
        <dbReference type="ARBA" id="ARBA00004141"/>
    </source>
</evidence>
<dbReference type="InterPro" id="IPR027417">
    <property type="entry name" value="P-loop_NTPase"/>
</dbReference>
<evidence type="ECO:0000256" key="5">
    <source>
        <dbReference type="ARBA" id="ARBA00022840"/>
    </source>
</evidence>
<dbReference type="GO" id="GO:0016887">
    <property type="term" value="F:ATP hydrolysis activity"/>
    <property type="evidence" value="ECO:0007669"/>
    <property type="project" value="InterPro"/>
</dbReference>
<dbReference type="PANTHER" id="PTHR24221">
    <property type="entry name" value="ATP-BINDING CASSETTE SUB-FAMILY B"/>
    <property type="match status" value="1"/>
</dbReference>
<gene>
    <name evidence="11" type="ORF">C482_06352</name>
</gene>
<dbReference type="InterPro" id="IPR036640">
    <property type="entry name" value="ABC1_TM_sf"/>
</dbReference>
<dbReference type="PROSITE" id="PS00211">
    <property type="entry name" value="ABC_TRANSPORTER_1"/>
    <property type="match status" value="1"/>
</dbReference>
<dbReference type="SUPFAM" id="SSF90123">
    <property type="entry name" value="ABC transporter transmembrane region"/>
    <property type="match status" value="1"/>
</dbReference>
<keyword evidence="2" id="KW-0813">Transport</keyword>
<dbReference type="SMART" id="SM00382">
    <property type="entry name" value="AAA"/>
    <property type="match status" value="1"/>
</dbReference>
<evidence type="ECO:0000259" key="9">
    <source>
        <dbReference type="PROSITE" id="PS50893"/>
    </source>
</evidence>
<evidence type="ECO:0000259" key="10">
    <source>
        <dbReference type="PROSITE" id="PS50929"/>
    </source>
</evidence>
<evidence type="ECO:0000256" key="4">
    <source>
        <dbReference type="ARBA" id="ARBA00022741"/>
    </source>
</evidence>
<comment type="subcellular location">
    <subcellularLocation>
        <location evidence="1">Membrane</location>
        <topology evidence="1">Multi-pass membrane protein</topology>
    </subcellularLocation>
</comment>
<evidence type="ECO:0000256" key="8">
    <source>
        <dbReference type="SAM" id="Phobius"/>
    </source>
</evidence>
<sequence>MTVTTETDETPFDVYREDVDRPISRLFLSYAPGRLGWFSAGMVANFVARMASLVPPLLLGVAIDAIFTDADGAFELPLVPDAWLPVEPMAQFWFTIVAIAVSFVVVAVFTWIYGVTANLFAHSVMHTVRVDCFEKMQRLDMAFFDDKQTGEVMAVLNNDTQNLELFLDNALMNSARLIVMVAGIAGVLFYLNWQLAFVTLFAVPAMVLFTLWFMRVVEPRYVRQRSAVGRLNTRLENAIAGMGLTKTSSSEPYEVDRVSDSSKNLFDRTMDVLKLTYVYRPGMELLAGLAFAATFLVGGLWLATGTAPGPLTGTLSVGDFVVFLMLTQRIVDPLAEVSNIVDQYENAKASSERVFGLMDIPVHVDDPEDPVEIDTETVDGRVTYDHVSFSYGDTNARLGDDTDPETVVEDVSFAADPGETVALVGATGAGKSTLLKLLLRLYDVQDGSIQLDGHDVRDLALADLRSAVGYVDQDTFLFDGTIADNIRYGHFEASDEAVREAANAAQAHEFVTELESGYETRVGERGVKLSGGQRQRIALARAVLADPPVLILDEATSAVDTKTERLIQESIDRLTEDRTTLAIAHRLSTVKDADTILVMSDGQVVERGTHDDLLEADGRYAALWKAQAGHLESMPVAEELE</sequence>
<dbReference type="InterPro" id="IPR039421">
    <property type="entry name" value="Type_1_exporter"/>
</dbReference>
<organism evidence="11 12">
    <name type="scientific">Natrialba chahannaoensis JCM 10990</name>
    <dbReference type="NCBI Taxonomy" id="1227492"/>
    <lineage>
        <taxon>Archaea</taxon>
        <taxon>Methanobacteriati</taxon>
        <taxon>Methanobacteriota</taxon>
        <taxon>Stenosarchaea group</taxon>
        <taxon>Halobacteria</taxon>
        <taxon>Halobacteriales</taxon>
        <taxon>Natrialbaceae</taxon>
        <taxon>Natrialba</taxon>
    </lineage>
</organism>
<comment type="caution">
    <text evidence="11">The sequence shown here is derived from an EMBL/GenBank/DDBJ whole genome shotgun (WGS) entry which is preliminary data.</text>
</comment>
<dbReference type="PANTHER" id="PTHR24221:SF654">
    <property type="entry name" value="ATP-BINDING CASSETTE SUB-FAMILY B MEMBER 6"/>
    <property type="match status" value="1"/>
</dbReference>